<evidence type="ECO:0000256" key="3">
    <source>
        <dbReference type="ARBA" id="ARBA00013163"/>
    </source>
</evidence>
<dbReference type="Pfam" id="PF02824">
    <property type="entry name" value="TGS"/>
    <property type="match status" value="1"/>
</dbReference>
<dbReference type="InterPro" id="IPR047246">
    <property type="entry name" value="ThrRS_anticodon"/>
</dbReference>
<feature type="region of interest" description="Disordered" evidence="13">
    <location>
        <begin position="583"/>
        <end position="612"/>
    </location>
</feature>
<dbReference type="SUPFAM" id="SSF52954">
    <property type="entry name" value="Class II aaRS ABD-related"/>
    <property type="match status" value="1"/>
</dbReference>
<dbReference type="SMART" id="SM00863">
    <property type="entry name" value="tRNA_SAD"/>
    <property type="match status" value="1"/>
</dbReference>
<evidence type="ECO:0000259" key="15">
    <source>
        <dbReference type="PROSITE" id="PS51880"/>
    </source>
</evidence>
<dbReference type="GO" id="GO:0005739">
    <property type="term" value="C:mitochondrion"/>
    <property type="evidence" value="ECO:0007669"/>
    <property type="project" value="TreeGrafter"/>
</dbReference>
<dbReference type="Gene3D" id="3.40.50.800">
    <property type="entry name" value="Anticodon-binding domain"/>
    <property type="match status" value="1"/>
</dbReference>
<dbReference type="FunFam" id="3.40.50.800:FF:000003">
    <property type="entry name" value="Threonine--tRNA ligase 2, cytoplasmic"/>
    <property type="match status" value="1"/>
</dbReference>
<evidence type="ECO:0000256" key="2">
    <source>
        <dbReference type="ARBA" id="ARBA00008226"/>
    </source>
</evidence>
<dbReference type="InterPro" id="IPR006195">
    <property type="entry name" value="aa-tRNA-synth_II"/>
</dbReference>
<dbReference type="GO" id="GO:0005524">
    <property type="term" value="F:ATP binding"/>
    <property type="evidence" value="ECO:0007669"/>
    <property type="project" value="UniProtKB-KW"/>
</dbReference>
<keyword evidence="8" id="KW-0648">Protein biosynthesis</keyword>
<dbReference type="InterPro" id="IPR018163">
    <property type="entry name" value="Thr/Ala-tRNA-synth_IIc_edit"/>
</dbReference>
<dbReference type="Gene3D" id="3.30.930.10">
    <property type="entry name" value="Bira Bifunctional Protein, Domain 2"/>
    <property type="match status" value="1"/>
</dbReference>
<name>A0A6G1IB30_9PEZI</name>
<comment type="similarity">
    <text evidence="2">Belongs to the class-II aminoacyl-tRNA synthetase family.</text>
</comment>
<evidence type="ECO:0000256" key="4">
    <source>
        <dbReference type="ARBA" id="ARBA00022490"/>
    </source>
</evidence>
<dbReference type="InterPro" id="IPR012947">
    <property type="entry name" value="tRNA_SAD"/>
</dbReference>
<comment type="catalytic activity">
    <reaction evidence="11">
        <text>tRNA(Thr) + L-threonine + ATP = L-threonyl-tRNA(Thr) + AMP + diphosphate + H(+)</text>
        <dbReference type="Rhea" id="RHEA:24624"/>
        <dbReference type="Rhea" id="RHEA-COMP:9670"/>
        <dbReference type="Rhea" id="RHEA-COMP:9704"/>
        <dbReference type="ChEBI" id="CHEBI:15378"/>
        <dbReference type="ChEBI" id="CHEBI:30616"/>
        <dbReference type="ChEBI" id="CHEBI:33019"/>
        <dbReference type="ChEBI" id="CHEBI:57926"/>
        <dbReference type="ChEBI" id="CHEBI:78442"/>
        <dbReference type="ChEBI" id="CHEBI:78534"/>
        <dbReference type="ChEBI" id="CHEBI:456215"/>
        <dbReference type="EC" id="6.1.1.3"/>
    </reaction>
</comment>
<dbReference type="InterPro" id="IPR012675">
    <property type="entry name" value="Beta-grasp_dom_sf"/>
</dbReference>
<dbReference type="NCBIfam" id="TIGR00418">
    <property type="entry name" value="thrS"/>
    <property type="match status" value="1"/>
</dbReference>
<dbReference type="AlphaFoldDB" id="A0A6G1IB30"/>
<evidence type="ECO:0000256" key="8">
    <source>
        <dbReference type="ARBA" id="ARBA00022917"/>
    </source>
</evidence>
<proteinExistence type="inferred from homology"/>
<evidence type="ECO:0000256" key="10">
    <source>
        <dbReference type="ARBA" id="ARBA00031900"/>
    </source>
</evidence>
<dbReference type="Pfam" id="PF03129">
    <property type="entry name" value="HGTP_anticodon"/>
    <property type="match status" value="1"/>
</dbReference>
<evidence type="ECO:0000313" key="16">
    <source>
        <dbReference type="EMBL" id="KAF2405247.1"/>
    </source>
</evidence>
<organism evidence="16 17">
    <name type="scientific">Trichodelitschia bisporula</name>
    <dbReference type="NCBI Taxonomy" id="703511"/>
    <lineage>
        <taxon>Eukaryota</taxon>
        <taxon>Fungi</taxon>
        <taxon>Dikarya</taxon>
        <taxon>Ascomycota</taxon>
        <taxon>Pezizomycotina</taxon>
        <taxon>Dothideomycetes</taxon>
        <taxon>Dothideomycetes incertae sedis</taxon>
        <taxon>Phaeotrichales</taxon>
        <taxon>Phaeotrichaceae</taxon>
        <taxon>Trichodelitschia</taxon>
    </lineage>
</organism>
<dbReference type="PROSITE" id="PS50862">
    <property type="entry name" value="AA_TRNA_LIGASE_II"/>
    <property type="match status" value="1"/>
</dbReference>
<dbReference type="PROSITE" id="PS51880">
    <property type="entry name" value="TGS"/>
    <property type="match status" value="1"/>
</dbReference>
<comment type="subcellular location">
    <subcellularLocation>
        <location evidence="1">Cytoplasm</location>
    </subcellularLocation>
</comment>
<dbReference type="Pfam" id="PF07973">
    <property type="entry name" value="tRNA_SAD"/>
    <property type="match status" value="1"/>
</dbReference>
<evidence type="ECO:0000259" key="14">
    <source>
        <dbReference type="PROSITE" id="PS50862"/>
    </source>
</evidence>
<evidence type="ECO:0000256" key="9">
    <source>
        <dbReference type="ARBA" id="ARBA00023146"/>
    </source>
</evidence>
<feature type="domain" description="TGS" evidence="15">
    <location>
        <begin position="77"/>
        <end position="139"/>
    </location>
</feature>
<dbReference type="InterPro" id="IPR004154">
    <property type="entry name" value="Anticodon-bd"/>
</dbReference>
<keyword evidence="17" id="KW-1185">Reference proteome</keyword>
<gene>
    <name evidence="16" type="ORF">EJ06DRAFT_540595</name>
</gene>
<dbReference type="Gene3D" id="3.30.980.10">
    <property type="entry name" value="Threonyl-trna Synthetase, Chain A, domain 2"/>
    <property type="match status" value="1"/>
</dbReference>
<dbReference type="SUPFAM" id="SSF55681">
    <property type="entry name" value="Class II aaRS and biotin synthetases"/>
    <property type="match status" value="1"/>
</dbReference>
<dbReference type="PANTHER" id="PTHR11451">
    <property type="entry name" value="THREONINE-TRNA LIGASE"/>
    <property type="match status" value="1"/>
</dbReference>
<feature type="region of interest" description="Disordered" evidence="13">
    <location>
        <begin position="1"/>
        <end position="49"/>
    </location>
</feature>
<dbReference type="GO" id="GO:0004829">
    <property type="term" value="F:threonine-tRNA ligase activity"/>
    <property type="evidence" value="ECO:0007669"/>
    <property type="project" value="UniProtKB-EC"/>
</dbReference>
<dbReference type="InterPro" id="IPR002314">
    <property type="entry name" value="aa-tRNA-synt_IIb"/>
</dbReference>
<dbReference type="InterPro" id="IPR004095">
    <property type="entry name" value="TGS"/>
</dbReference>
<dbReference type="InterPro" id="IPR045864">
    <property type="entry name" value="aa-tRNA-synth_II/BPL/LPL"/>
</dbReference>
<evidence type="ECO:0000256" key="1">
    <source>
        <dbReference type="ARBA" id="ARBA00004496"/>
    </source>
</evidence>
<evidence type="ECO:0000256" key="12">
    <source>
        <dbReference type="ARBA" id="ARBA00072369"/>
    </source>
</evidence>
<dbReference type="PRINTS" id="PR01047">
    <property type="entry name" value="TRNASYNTHTHR"/>
</dbReference>
<sequence length="752" mass="85932">MADAVKNTIGEIKEGVKQLGVTDKSKQPKKDKKKAGKDTASGPDELETPPAYFDHRIQIFEKLKAERDAEIAQKPREQINITLPDGRMEVGTSWETTPADIARSISKSLFERTVISRVDGELWDLERPLEGSCKLALLEFEHPEAKKVFWHSSAHILGEAAERRFGCDLCIGPPVEDGFYYEMALPGGAVVQESDLAPLERVAAKAIKEKQPFVRLELSKDDLLEMFKTNKYKQHIIKDKIPDGSYTTVYRCGPLIDLCRGPHVPHTGRIKTFKIMKNSASYFLGDAANDSLQRIYGVSFPDKKLMDEHLKYLEEAAKRDHRKIGKEQELFFFHELSPGSCFFLPHGMIIYNTLQSFLRSEYWKRGYQEVNTPNMYNAQLWMKSGHWEHYQDDMFTFTVEKQPWALKPMNCPGHCLLFAHRERSYRELPLRIADFGVLHRNEASGALTGLTRVRRFQQDDTHIFCTQDQITDEIIGLFDFLGTVYGKFGFTFKLKLSTRPEKYLGKLEEWNLAEAKLEDALNQFKAQKGAEWELNVGDGAFYGPKIDITICDALRREFQCATIQLDFQLPQRFDLEYMTAENAPKDSQQEANAPAETDSKKTEPSGPKPGYARPVMIHRAIYGSFERFIGILTEHFGGKWPFWLSPRQVLVVPVMPAVNDYVEEVRKIFRDKGMHVDIDVSGNTLQKKIRTGQLAQYNFIFVVGAQEKESRTVNIRNRDDPATQAKGELVPLEVAIEKLTALRDTRVLKNAI</sequence>
<dbReference type="FunFam" id="3.10.20.30:FF:000006">
    <property type="entry name" value="Threonine--tRNA ligase, cytoplasmic"/>
    <property type="match status" value="1"/>
</dbReference>
<dbReference type="SUPFAM" id="SSF81271">
    <property type="entry name" value="TGS-like"/>
    <property type="match status" value="1"/>
</dbReference>
<evidence type="ECO:0000256" key="13">
    <source>
        <dbReference type="SAM" id="MobiDB-lite"/>
    </source>
</evidence>
<dbReference type="InterPro" id="IPR036621">
    <property type="entry name" value="Anticodon-bd_dom_sf"/>
</dbReference>
<dbReference type="Gene3D" id="3.10.20.30">
    <property type="match status" value="1"/>
</dbReference>
<dbReference type="HAMAP" id="MF_00184">
    <property type="entry name" value="Thr_tRNA_synth"/>
    <property type="match status" value="1"/>
</dbReference>
<dbReference type="Pfam" id="PF00587">
    <property type="entry name" value="tRNA-synt_2b"/>
    <property type="match status" value="1"/>
</dbReference>
<dbReference type="CDD" id="cd00860">
    <property type="entry name" value="ThrRS_anticodon"/>
    <property type="match status" value="1"/>
</dbReference>
<dbReference type="GO" id="GO:0006435">
    <property type="term" value="P:threonyl-tRNA aminoacylation"/>
    <property type="evidence" value="ECO:0007669"/>
    <property type="project" value="InterPro"/>
</dbReference>
<evidence type="ECO:0000256" key="11">
    <source>
        <dbReference type="ARBA" id="ARBA00049515"/>
    </source>
</evidence>
<dbReference type="EC" id="6.1.1.3" evidence="3"/>
<evidence type="ECO:0000256" key="6">
    <source>
        <dbReference type="ARBA" id="ARBA00022741"/>
    </source>
</evidence>
<dbReference type="InterPro" id="IPR033728">
    <property type="entry name" value="ThrRS_core"/>
</dbReference>
<dbReference type="FunFam" id="3.30.930.10:FF:000019">
    <property type="entry name" value="Threonine--tRNA ligase"/>
    <property type="match status" value="1"/>
</dbReference>
<dbReference type="InterPro" id="IPR012676">
    <property type="entry name" value="TGS-like"/>
</dbReference>
<evidence type="ECO:0000256" key="5">
    <source>
        <dbReference type="ARBA" id="ARBA00022598"/>
    </source>
</evidence>
<protein>
    <recommendedName>
        <fullName evidence="12">Probable threonine--tRNA ligase, cytoplasmic</fullName>
        <ecNumber evidence="3">6.1.1.3</ecNumber>
    </recommendedName>
    <alternativeName>
        <fullName evidence="10">Threonyl-tRNA synthetase</fullName>
    </alternativeName>
</protein>
<dbReference type="CDD" id="cd01667">
    <property type="entry name" value="TGS_ThrRS"/>
    <property type="match status" value="1"/>
</dbReference>
<keyword evidence="7" id="KW-0067">ATP-binding</keyword>
<feature type="domain" description="Aminoacyl-transfer RNA synthetases class-II family profile" evidence="14">
    <location>
        <begin position="307"/>
        <end position="641"/>
    </location>
</feature>
<dbReference type="PANTHER" id="PTHR11451:SF46">
    <property type="entry name" value="THREONINE--TRNA LIGASE"/>
    <property type="match status" value="1"/>
</dbReference>
<dbReference type="CDD" id="cd00771">
    <property type="entry name" value="ThrRS_core"/>
    <property type="match status" value="1"/>
</dbReference>
<keyword evidence="5" id="KW-0436">Ligase</keyword>
<keyword evidence="9 16" id="KW-0030">Aminoacyl-tRNA synthetase</keyword>
<evidence type="ECO:0000256" key="7">
    <source>
        <dbReference type="ARBA" id="ARBA00022840"/>
    </source>
</evidence>
<dbReference type="Proteomes" id="UP000799640">
    <property type="component" value="Unassembled WGS sequence"/>
</dbReference>
<dbReference type="SUPFAM" id="SSF55186">
    <property type="entry name" value="ThrRS/AlaRS common domain"/>
    <property type="match status" value="1"/>
</dbReference>
<reference evidence="16" key="1">
    <citation type="journal article" date="2020" name="Stud. Mycol.">
        <title>101 Dothideomycetes genomes: a test case for predicting lifestyles and emergence of pathogens.</title>
        <authorList>
            <person name="Haridas S."/>
            <person name="Albert R."/>
            <person name="Binder M."/>
            <person name="Bloem J."/>
            <person name="Labutti K."/>
            <person name="Salamov A."/>
            <person name="Andreopoulos B."/>
            <person name="Baker S."/>
            <person name="Barry K."/>
            <person name="Bills G."/>
            <person name="Bluhm B."/>
            <person name="Cannon C."/>
            <person name="Castanera R."/>
            <person name="Culley D."/>
            <person name="Daum C."/>
            <person name="Ezra D."/>
            <person name="Gonzalez J."/>
            <person name="Henrissat B."/>
            <person name="Kuo A."/>
            <person name="Liang C."/>
            <person name="Lipzen A."/>
            <person name="Lutzoni F."/>
            <person name="Magnuson J."/>
            <person name="Mondo S."/>
            <person name="Nolan M."/>
            <person name="Ohm R."/>
            <person name="Pangilinan J."/>
            <person name="Park H.-J."/>
            <person name="Ramirez L."/>
            <person name="Alfaro M."/>
            <person name="Sun H."/>
            <person name="Tritt A."/>
            <person name="Yoshinaga Y."/>
            <person name="Zwiers L.-H."/>
            <person name="Turgeon B."/>
            <person name="Goodwin S."/>
            <person name="Spatafora J."/>
            <person name="Crous P."/>
            <person name="Grigoriev I."/>
        </authorList>
    </citation>
    <scope>NUCLEOTIDE SEQUENCE</scope>
    <source>
        <strain evidence="16">CBS 262.69</strain>
    </source>
</reference>
<evidence type="ECO:0000313" key="17">
    <source>
        <dbReference type="Proteomes" id="UP000799640"/>
    </source>
</evidence>
<accession>A0A6G1IB30</accession>
<dbReference type="FunFam" id="3.30.980.10:FF:000005">
    <property type="entry name" value="Threonyl-tRNA synthetase, mitochondrial"/>
    <property type="match status" value="1"/>
</dbReference>
<dbReference type="InterPro" id="IPR002320">
    <property type="entry name" value="Thr-tRNA-ligase_IIa"/>
</dbReference>
<keyword evidence="6" id="KW-0547">Nucleotide-binding</keyword>
<keyword evidence="4" id="KW-0963">Cytoplasm</keyword>
<dbReference type="EMBL" id="ML996687">
    <property type="protein sequence ID" value="KAF2405247.1"/>
    <property type="molecule type" value="Genomic_DNA"/>
</dbReference>
<dbReference type="OrthoDB" id="5423599at2759"/>